<protein>
    <recommendedName>
        <fullName evidence="5">Heparan-alpha-glucosaminide N-acetyltransferase</fullName>
    </recommendedName>
</protein>
<feature type="transmembrane region" description="Helical" evidence="1">
    <location>
        <begin position="352"/>
        <end position="369"/>
    </location>
</feature>
<organism evidence="3 4">
    <name type="scientific">Strongylocentrotus purpuratus</name>
    <name type="common">Purple sea urchin</name>
    <dbReference type="NCBI Taxonomy" id="7668"/>
    <lineage>
        <taxon>Eukaryota</taxon>
        <taxon>Metazoa</taxon>
        <taxon>Echinodermata</taxon>
        <taxon>Eleutherozoa</taxon>
        <taxon>Echinozoa</taxon>
        <taxon>Echinoidea</taxon>
        <taxon>Euechinoidea</taxon>
        <taxon>Echinacea</taxon>
        <taxon>Camarodonta</taxon>
        <taxon>Echinidea</taxon>
        <taxon>Strongylocentrotidae</taxon>
        <taxon>Strongylocentrotus</taxon>
    </lineage>
</organism>
<feature type="chain" id="PRO_5029694384" description="Heparan-alpha-glucosaminide N-acetyltransferase" evidence="2">
    <location>
        <begin position="25"/>
        <end position="638"/>
    </location>
</feature>
<dbReference type="InParanoid" id="A0A7M7NXT5"/>
<feature type="transmembrane region" description="Helical" evidence="1">
    <location>
        <begin position="477"/>
        <end position="495"/>
    </location>
</feature>
<reference evidence="4" key="1">
    <citation type="submission" date="2015-02" db="EMBL/GenBank/DDBJ databases">
        <title>Genome sequencing for Strongylocentrotus purpuratus.</title>
        <authorList>
            <person name="Murali S."/>
            <person name="Liu Y."/>
            <person name="Vee V."/>
            <person name="English A."/>
            <person name="Wang M."/>
            <person name="Skinner E."/>
            <person name="Han Y."/>
            <person name="Muzny D.M."/>
            <person name="Worley K.C."/>
            <person name="Gibbs R.A."/>
        </authorList>
    </citation>
    <scope>NUCLEOTIDE SEQUENCE</scope>
</reference>
<feature type="transmembrane region" description="Helical" evidence="1">
    <location>
        <begin position="545"/>
        <end position="564"/>
    </location>
</feature>
<name>A0A7M7NXT5_STRPU</name>
<evidence type="ECO:0000256" key="1">
    <source>
        <dbReference type="SAM" id="Phobius"/>
    </source>
</evidence>
<reference evidence="3" key="2">
    <citation type="submission" date="2021-01" db="UniProtKB">
        <authorList>
            <consortium name="EnsemblMetazoa"/>
        </authorList>
    </citation>
    <scope>IDENTIFICATION</scope>
</reference>
<dbReference type="PANTHER" id="PTHR31061">
    <property type="entry name" value="LD22376P"/>
    <property type="match status" value="1"/>
</dbReference>
<feature type="transmembrane region" description="Helical" evidence="1">
    <location>
        <begin position="187"/>
        <end position="207"/>
    </location>
</feature>
<feature type="transmembrane region" description="Helical" evidence="1">
    <location>
        <begin position="293"/>
        <end position="311"/>
    </location>
</feature>
<keyword evidence="1" id="KW-0472">Membrane</keyword>
<accession>A0A7M7NXT5</accession>
<keyword evidence="4" id="KW-1185">Reference proteome</keyword>
<dbReference type="Proteomes" id="UP000007110">
    <property type="component" value="Unassembled WGS sequence"/>
</dbReference>
<dbReference type="GeneID" id="752871"/>
<feature type="transmembrane region" description="Helical" evidence="1">
    <location>
        <begin position="576"/>
        <end position="599"/>
    </location>
</feature>
<keyword evidence="1" id="KW-0812">Transmembrane</keyword>
<dbReference type="RefSeq" id="XP_030843136.1">
    <property type="nucleotide sequence ID" value="XM_030987276.1"/>
</dbReference>
<feature type="signal peptide" evidence="2">
    <location>
        <begin position="1"/>
        <end position="24"/>
    </location>
</feature>
<dbReference type="PANTHER" id="PTHR31061:SF24">
    <property type="entry name" value="LD22376P"/>
    <property type="match status" value="1"/>
</dbReference>
<dbReference type="AlphaFoldDB" id="A0A7M7NXT5"/>
<dbReference type="EnsemblMetazoa" id="XM_030987276">
    <property type="protein sequence ID" value="XP_030843136"/>
    <property type="gene ID" value="LOC752871"/>
</dbReference>
<evidence type="ECO:0008006" key="5">
    <source>
        <dbReference type="Google" id="ProtNLM"/>
    </source>
</evidence>
<feature type="transmembrane region" description="Helical" evidence="1">
    <location>
        <begin position="611"/>
        <end position="630"/>
    </location>
</feature>
<dbReference type="OrthoDB" id="2149840at2759"/>
<feature type="transmembrane region" description="Helical" evidence="1">
    <location>
        <begin position="258"/>
        <end position="281"/>
    </location>
</feature>
<proteinExistence type="predicted"/>
<keyword evidence="2" id="KW-0732">Signal</keyword>
<evidence type="ECO:0000313" key="4">
    <source>
        <dbReference type="Proteomes" id="UP000007110"/>
    </source>
</evidence>
<evidence type="ECO:0000256" key="2">
    <source>
        <dbReference type="SAM" id="SignalP"/>
    </source>
</evidence>
<keyword evidence="1" id="KW-1133">Transmembrane helix</keyword>
<feature type="transmembrane region" description="Helical" evidence="1">
    <location>
        <begin position="390"/>
        <end position="413"/>
    </location>
</feature>
<sequence length="638" mass="71778">MMWKFSSVILVAISIILDIDGVMGNLVESDCDSIIDFGNSVDVGDPSPYVEDGFKHSFDALGIHPSTYGVALVQFNLGEVDMKKRFRVWMQTDICIGCKLVVVANLTRETRTKRKIATIDTTYRTRIKITTDDTAYPSTDDTYCELWYHFGLIGEYNLTITSTLHNRTEECNLQIWKKPFYENTASLVFFGTIFLGFFIAAVWFHCIKGRVTKSWTINHNGSTLPIVEDQTPLTVQERNDKPTPTSTRLKSVDTFRGVAIMLLAGGAYGDGHYWFVSHAIWSGITVADFMFPWFVFIMGTSIHLSINILLSKGQSYPSIYKKLVSRSITLFIMGVCIQPHNDFRTLRIPGVLQRFGITYFIVSSSYLLSRRLQARRTERTGQYYMMFRDVIDYLELPLAVCCMGIQVLVTFILPVPGCPLGYQGPGGPLVGENGELTNCTGGASGYIDRLFFTEAHIIPKPRCARIYHSTLSVDPEGILGTFNSIALCVFGLQAGKILHLHSTVRGRMVRLLLWGSLLISCSAVLSKCHMADGWIPINKTLWSVSYIFLTGGLAFMIQALFHILIDVTNFWNGAPLIFAGMNSILIYIGVDIMSPYLPFSWTPLVGNHTEYAILGAWSLVLWLVIAYIFYRKKIFLRL</sequence>
<dbReference type="OMA" id="WHWIVGA"/>
<feature type="transmembrane region" description="Helical" evidence="1">
    <location>
        <begin position="323"/>
        <end position="340"/>
    </location>
</feature>
<dbReference type="KEGG" id="spu:752871"/>
<evidence type="ECO:0000313" key="3">
    <source>
        <dbReference type="EnsemblMetazoa" id="XP_030843136"/>
    </source>
</evidence>
<feature type="transmembrane region" description="Helical" evidence="1">
    <location>
        <begin position="507"/>
        <end position="525"/>
    </location>
</feature>